<dbReference type="Proteomes" id="UP000712281">
    <property type="component" value="Unassembled WGS sequence"/>
</dbReference>
<dbReference type="EMBL" id="QGKW02000276">
    <property type="protein sequence ID" value="KAF2607740.1"/>
    <property type="molecule type" value="Genomic_DNA"/>
</dbReference>
<evidence type="ECO:0000313" key="2">
    <source>
        <dbReference type="EMBL" id="KAF2607740.1"/>
    </source>
</evidence>
<keyword evidence="1" id="KW-0732">Signal</keyword>
<gene>
    <name evidence="2" type="ORF">F2Q68_00045493</name>
</gene>
<organism evidence="2 3">
    <name type="scientific">Brassica cretica</name>
    <name type="common">Mustard</name>
    <dbReference type="NCBI Taxonomy" id="69181"/>
    <lineage>
        <taxon>Eukaryota</taxon>
        <taxon>Viridiplantae</taxon>
        <taxon>Streptophyta</taxon>
        <taxon>Embryophyta</taxon>
        <taxon>Tracheophyta</taxon>
        <taxon>Spermatophyta</taxon>
        <taxon>Magnoliopsida</taxon>
        <taxon>eudicotyledons</taxon>
        <taxon>Gunneridae</taxon>
        <taxon>Pentapetalae</taxon>
        <taxon>rosids</taxon>
        <taxon>malvids</taxon>
        <taxon>Brassicales</taxon>
        <taxon>Brassicaceae</taxon>
        <taxon>Brassiceae</taxon>
        <taxon>Brassica</taxon>
    </lineage>
</organism>
<name>A0A8S9LI48_BRACR</name>
<comment type="caution">
    <text evidence="2">The sequence shown here is derived from an EMBL/GenBank/DDBJ whole genome shotgun (WGS) entry which is preliminary data.</text>
</comment>
<proteinExistence type="predicted"/>
<feature type="chain" id="PRO_5035820234" evidence="1">
    <location>
        <begin position="32"/>
        <end position="170"/>
    </location>
</feature>
<evidence type="ECO:0000256" key="1">
    <source>
        <dbReference type="SAM" id="SignalP"/>
    </source>
</evidence>
<feature type="signal peptide" evidence="1">
    <location>
        <begin position="1"/>
        <end position="31"/>
    </location>
</feature>
<reference evidence="2" key="1">
    <citation type="submission" date="2019-12" db="EMBL/GenBank/DDBJ databases">
        <title>Genome sequencing and annotation of Brassica cretica.</title>
        <authorList>
            <person name="Studholme D.J."/>
            <person name="Sarris P.F."/>
        </authorList>
    </citation>
    <scope>NUCLEOTIDE SEQUENCE</scope>
    <source>
        <strain evidence="2">PFS-001/15</strain>
        <tissue evidence="2">Leaf</tissue>
    </source>
</reference>
<dbReference type="AlphaFoldDB" id="A0A8S9LI48"/>
<sequence length="170" mass="18623">MHGVSTCCWSAQSSPRPFLKLLLLLVYVVSGLESTARTRDVIEDDRIEVGIETFDILKNTIDFFQLIQGGDCSDERCAVREVTERKPNSVAFVMPLRRANDSAIRGEPTSSMIRAPDERDPVSSLVKSQTIPARDQQILGNTGALMPVGGRQIISLDLTTKVLKSASSAM</sequence>
<protein>
    <submittedName>
        <fullName evidence="2">Uncharacterized protein</fullName>
    </submittedName>
</protein>
<accession>A0A8S9LI48</accession>
<evidence type="ECO:0000313" key="3">
    <source>
        <dbReference type="Proteomes" id="UP000712281"/>
    </source>
</evidence>